<dbReference type="EMBL" id="VUBA01000200">
    <property type="protein sequence ID" value="MPQ87108.1"/>
    <property type="molecule type" value="Genomic_DNA"/>
</dbReference>
<feature type="transmembrane region" description="Helical" evidence="1">
    <location>
        <begin position="240"/>
        <end position="265"/>
    </location>
</feature>
<dbReference type="RefSeq" id="WP_152751629.1">
    <property type="nucleotide sequence ID" value="NZ_VUBA01000200.1"/>
</dbReference>
<evidence type="ECO:0000313" key="4">
    <source>
        <dbReference type="Proteomes" id="UP000325438"/>
    </source>
</evidence>
<accession>A0A5N7K0C1</accession>
<organism evidence="3 4">
    <name type="scientific">Pseudomonas kitaguniensis</name>
    <dbReference type="NCBI Taxonomy" id="2607908"/>
    <lineage>
        <taxon>Bacteria</taxon>
        <taxon>Pseudomonadati</taxon>
        <taxon>Pseudomonadota</taxon>
        <taxon>Gammaproteobacteria</taxon>
        <taxon>Pseudomonadales</taxon>
        <taxon>Pseudomonadaceae</taxon>
        <taxon>Pseudomonas</taxon>
    </lineage>
</organism>
<evidence type="ECO:0000313" key="3">
    <source>
        <dbReference type="EMBL" id="MPQ87108.1"/>
    </source>
</evidence>
<proteinExistence type="predicted"/>
<dbReference type="PANTHER" id="PTHR38033:SF1">
    <property type="entry name" value="DOTU FAMILY TYPE IV_VI SECRETION SYSTEM PROTEIN"/>
    <property type="match status" value="1"/>
</dbReference>
<dbReference type="NCBIfam" id="NF038228">
    <property type="entry name" value="IcmH_DotU_IVB"/>
    <property type="match status" value="1"/>
</dbReference>
<dbReference type="Proteomes" id="UP000325438">
    <property type="component" value="Unassembled WGS sequence"/>
</dbReference>
<comment type="caution">
    <text evidence="3">The sequence shown here is derived from an EMBL/GenBank/DDBJ whole genome shotgun (WGS) entry which is preliminary data.</text>
</comment>
<keyword evidence="1" id="KW-1133">Transmembrane helix</keyword>
<dbReference type="InterPro" id="IPR038522">
    <property type="entry name" value="T4/T6SS_DotU_sf"/>
</dbReference>
<evidence type="ECO:0000259" key="2">
    <source>
        <dbReference type="Pfam" id="PF09850"/>
    </source>
</evidence>
<keyword evidence="1" id="KW-0472">Membrane</keyword>
<name>A0A5N7K0C1_9PSED</name>
<dbReference type="InterPro" id="IPR017732">
    <property type="entry name" value="T4/T6SS_DotU"/>
</dbReference>
<reference evidence="3 4" key="1">
    <citation type="submission" date="2019-09" db="EMBL/GenBank/DDBJ databases">
        <title>The draft genomes of Allium pathogen Pseudomonas sp.</title>
        <authorList>
            <person name="Fujikawa T."/>
            <person name="Sawada H."/>
        </authorList>
    </citation>
    <scope>NUCLEOTIDE SEQUENCE [LARGE SCALE GENOMIC DNA]</scope>
    <source>
        <strain evidence="3 4">MAFF 730085</strain>
    </source>
</reference>
<dbReference type="AlphaFoldDB" id="A0A5N7K0C1"/>
<feature type="domain" description="Type IV / VI secretion system DotU" evidence="2">
    <location>
        <begin position="63"/>
        <end position="262"/>
    </location>
</feature>
<dbReference type="Gene3D" id="1.25.40.590">
    <property type="entry name" value="Type IV / VI secretion system, DotU"/>
    <property type="match status" value="1"/>
</dbReference>
<dbReference type="PANTHER" id="PTHR38033">
    <property type="entry name" value="MEMBRANE PROTEIN-RELATED"/>
    <property type="match status" value="1"/>
</dbReference>
<keyword evidence="1" id="KW-0812">Transmembrane</keyword>
<protein>
    <submittedName>
        <fullName evidence="3">DotU family type IV/VI secretion system protein</fullName>
    </submittedName>
</protein>
<sequence length="288" mass="31858">MHLESEYPQDEKTVLLDRDGLGPAQGRLTDFVSPPRFEQLQDRMIYAAAVQGGQPFKVGLNSLVAAAWGVLSEVVELKVSAGRENLQALNERLAASINRFEAHALHDGVENSQVISARYVLCSVIDEAVVTTAWGSRSDWSKISLLSRFHSETFGGEKCFQLLERLSRDPIKHVAILELIYLCLSIGFEGKYRVAERGAVQLEAVRDALYRQIRQVRGDPLAVSALPATSRQTRRRRLPIISASGFMAFAVVALLAMYSGVAWVLGQERETVLHTFQSPAPELTPTPL</sequence>
<dbReference type="Pfam" id="PF09850">
    <property type="entry name" value="DotU"/>
    <property type="match status" value="1"/>
</dbReference>
<gene>
    <name evidence="3" type="ORF">F0170_25905</name>
</gene>
<dbReference type="NCBIfam" id="TIGR03349">
    <property type="entry name" value="IV_VI_DotU"/>
    <property type="match status" value="1"/>
</dbReference>
<evidence type="ECO:0000256" key="1">
    <source>
        <dbReference type="SAM" id="Phobius"/>
    </source>
</evidence>